<dbReference type="PROSITE" id="PS50056">
    <property type="entry name" value="TYR_PHOSPHATASE_2"/>
    <property type="match status" value="1"/>
</dbReference>
<keyword evidence="8" id="KW-0904">Protein phosphatase</keyword>
<dbReference type="GO" id="GO:0051717">
    <property type="term" value="F:inositol-1,3,4,5-tetrakisphosphate 3-phosphatase activity"/>
    <property type="evidence" value="ECO:0007669"/>
    <property type="project" value="RHEA"/>
</dbReference>
<evidence type="ECO:0000256" key="18">
    <source>
        <dbReference type="ARBA" id="ARBA00048832"/>
    </source>
</evidence>
<dbReference type="PANTHER" id="PTHR12305">
    <property type="entry name" value="PHOSPHATASE WITH HOMOLOGY TO TENSIN"/>
    <property type="match status" value="1"/>
</dbReference>
<dbReference type="PANTHER" id="PTHR12305:SF81">
    <property type="entry name" value="PHOSPHATIDYLINOSITOL 3,4,5-TRISPHOSPHATE 3-PHOSPHATASE AND DUAL-SPECIFICITY PROTEIN PHOSPHATASE PTEN"/>
    <property type="match status" value="1"/>
</dbReference>
<evidence type="ECO:0000259" key="23">
    <source>
        <dbReference type="PROSITE" id="PS51182"/>
    </source>
</evidence>
<dbReference type="InterPro" id="IPR051281">
    <property type="entry name" value="Dual-spec_lipid-protein_phosph"/>
</dbReference>
<dbReference type="GO" id="GO:0030351">
    <property type="term" value="F:inositol-1,3,4,5,6-pentakisphosphate 3-phosphatase activity"/>
    <property type="evidence" value="ECO:0007669"/>
    <property type="project" value="RHEA"/>
</dbReference>
<dbReference type="InterPro" id="IPR014020">
    <property type="entry name" value="Tensin_C2-dom"/>
</dbReference>
<evidence type="ECO:0000256" key="5">
    <source>
        <dbReference type="ARBA" id="ARBA00013081"/>
    </source>
</evidence>
<evidence type="ECO:0000313" key="25">
    <source>
        <dbReference type="Proteomes" id="UP000284403"/>
    </source>
</evidence>
<evidence type="ECO:0000313" key="24">
    <source>
        <dbReference type="EMBL" id="RNF18733.1"/>
    </source>
</evidence>
<comment type="caution">
    <text evidence="24">The sequence shown here is derived from an EMBL/GenBank/DDBJ whole genome shotgun (WGS) entry which is preliminary data.</text>
</comment>
<dbReference type="Gene3D" id="2.60.40.1110">
    <property type="match status" value="1"/>
</dbReference>
<dbReference type="GO" id="GO:0004722">
    <property type="term" value="F:protein serine/threonine phosphatase activity"/>
    <property type="evidence" value="ECO:0007669"/>
    <property type="project" value="UniProtKB-EC"/>
</dbReference>
<keyword evidence="9" id="KW-0443">Lipid metabolism</keyword>
<dbReference type="EC" id="3.1.3.48" evidence="4"/>
<evidence type="ECO:0000256" key="2">
    <source>
        <dbReference type="ARBA" id="ARBA00007881"/>
    </source>
</evidence>
<comment type="catalytic activity">
    <reaction evidence="14">
        <text>a 1,2-diacyl-sn-glycero-3-phospho-(1D-myo-inositol-3,4,5-trisphosphate) + H2O = a 1,2-diacyl-sn-glycero-3-phospho-(1D-myo-inositol-4,5-bisphosphate) + phosphate</text>
        <dbReference type="Rhea" id="RHEA:25017"/>
        <dbReference type="ChEBI" id="CHEBI:15377"/>
        <dbReference type="ChEBI" id="CHEBI:43474"/>
        <dbReference type="ChEBI" id="CHEBI:57836"/>
        <dbReference type="ChEBI" id="CHEBI:58456"/>
        <dbReference type="EC" id="3.1.3.67"/>
    </reaction>
    <physiologicalReaction direction="left-to-right" evidence="14">
        <dbReference type="Rhea" id="RHEA:25018"/>
    </physiologicalReaction>
</comment>
<dbReference type="GeneID" id="40318086"/>
<feature type="domain" description="C2 tensin-type" evidence="23">
    <location>
        <begin position="405"/>
        <end position="537"/>
    </location>
</feature>
<dbReference type="GO" id="GO:0006629">
    <property type="term" value="P:lipid metabolic process"/>
    <property type="evidence" value="ECO:0007669"/>
    <property type="project" value="UniProtKB-KW"/>
</dbReference>
<comment type="catalytic activity">
    <reaction evidence="19">
        <text>O-phospho-L-tyrosyl-[protein] + H2O = L-tyrosyl-[protein] + phosphate</text>
        <dbReference type="Rhea" id="RHEA:10684"/>
        <dbReference type="Rhea" id="RHEA-COMP:10136"/>
        <dbReference type="Rhea" id="RHEA-COMP:20101"/>
        <dbReference type="ChEBI" id="CHEBI:15377"/>
        <dbReference type="ChEBI" id="CHEBI:43474"/>
        <dbReference type="ChEBI" id="CHEBI:46858"/>
        <dbReference type="ChEBI" id="CHEBI:61978"/>
        <dbReference type="EC" id="3.1.3.48"/>
    </reaction>
    <physiologicalReaction direction="left-to-right" evidence="19">
        <dbReference type="Rhea" id="RHEA:10685"/>
    </physiologicalReaction>
</comment>
<accession>A0A3R7L0K7</accession>
<dbReference type="EC" id="3.1.3.16" evidence="5"/>
<evidence type="ECO:0000256" key="12">
    <source>
        <dbReference type="ARBA" id="ARBA00034338"/>
    </source>
</evidence>
<dbReference type="InterPro" id="IPR016130">
    <property type="entry name" value="Tyr_Pase_AS"/>
</dbReference>
<dbReference type="Pfam" id="PF22784">
    <property type="entry name" value="PTP-SAK"/>
    <property type="match status" value="1"/>
</dbReference>
<protein>
    <recommendedName>
        <fullName evidence="12">Phosphatidylinositol 3,4,5-trisphosphate 3-phosphatase and dual-specificity protein phosphatase PTEN</fullName>
        <ecNumber evidence="5">3.1.3.16</ecNumber>
        <ecNumber evidence="4">3.1.3.48</ecNumber>
        <ecNumber evidence="3">3.1.3.67</ecNumber>
    </recommendedName>
    <alternativeName>
        <fullName evidence="16">Inositol polyphosphate 3-phosphatase</fullName>
    </alternativeName>
</protein>
<dbReference type="AlphaFoldDB" id="A0A3R7L0K7"/>
<dbReference type="InterPro" id="IPR045101">
    <property type="entry name" value="PTP_PTEN"/>
</dbReference>
<evidence type="ECO:0000256" key="17">
    <source>
        <dbReference type="ARBA" id="ARBA00047986"/>
    </source>
</evidence>
<evidence type="ECO:0000259" key="21">
    <source>
        <dbReference type="PROSITE" id="PS50056"/>
    </source>
</evidence>
<dbReference type="InterPro" id="IPR029021">
    <property type="entry name" value="Prot-tyrosine_phosphatase-like"/>
</dbReference>
<feature type="non-terminal residue" evidence="24">
    <location>
        <position position="545"/>
    </location>
</feature>
<evidence type="ECO:0000256" key="4">
    <source>
        <dbReference type="ARBA" id="ARBA00013064"/>
    </source>
</evidence>
<dbReference type="GO" id="GO:0050793">
    <property type="term" value="P:regulation of developmental process"/>
    <property type="evidence" value="ECO:0007669"/>
    <property type="project" value="UniProtKB-ARBA"/>
</dbReference>
<dbReference type="PROSITE" id="PS51182">
    <property type="entry name" value="C2_TENSIN"/>
    <property type="match status" value="1"/>
</dbReference>
<evidence type="ECO:0000256" key="10">
    <source>
        <dbReference type="ARBA" id="ARBA00034256"/>
    </source>
</evidence>
<dbReference type="InterPro" id="IPR029023">
    <property type="entry name" value="Tensin_phosphatase"/>
</dbReference>
<feature type="compositionally biased region" description="Basic and acidic residues" evidence="20">
    <location>
        <begin position="11"/>
        <end position="21"/>
    </location>
</feature>
<evidence type="ECO:0000256" key="19">
    <source>
        <dbReference type="ARBA" id="ARBA00051341"/>
    </source>
</evidence>
<dbReference type="OrthoDB" id="16692at2759"/>
<dbReference type="GO" id="GO:0016314">
    <property type="term" value="F:phosphatidylinositol-3,4,5-trisphosphate 3-phosphatase activity"/>
    <property type="evidence" value="ECO:0007669"/>
    <property type="project" value="UniProtKB-EC"/>
</dbReference>
<feature type="domain" description="Tyrosine specific protein phosphatases" evidence="21">
    <location>
        <begin position="316"/>
        <end position="375"/>
    </location>
</feature>
<feature type="domain" description="Phosphatase tensin-type" evidence="22">
    <location>
        <begin position="225"/>
        <end position="401"/>
    </location>
</feature>
<dbReference type="Gene3D" id="3.90.190.10">
    <property type="entry name" value="Protein tyrosine phosphatase superfamily"/>
    <property type="match status" value="1"/>
</dbReference>
<reference evidence="24 25" key="1">
    <citation type="journal article" date="2018" name="BMC Genomics">
        <title>Genomic comparison of Trypanosoma conorhini and Trypanosoma rangeli to Trypanosoma cruzi strains of high and low virulence.</title>
        <authorList>
            <person name="Bradwell K.R."/>
            <person name="Koparde V.N."/>
            <person name="Matveyev A.V."/>
            <person name="Serrano M.G."/>
            <person name="Alves J.M."/>
            <person name="Parikh H."/>
            <person name="Huang B."/>
            <person name="Lee V."/>
            <person name="Espinosa-Alvarez O."/>
            <person name="Ortiz P.A."/>
            <person name="Costa-Martins A.G."/>
            <person name="Teixeira M.M."/>
            <person name="Buck G.A."/>
        </authorList>
    </citation>
    <scope>NUCLEOTIDE SEQUENCE [LARGE SCALE GENOMIC DNA]</scope>
    <source>
        <strain evidence="24 25">025E</strain>
    </source>
</reference>
<evidence type="ECO:0000256" key="8">
    <source>
        <dbReference type="ARBA" id="ARBA00022912"/>
    </source>
</evidence>
<dbReference type="EC" id="3.1.3.67" evidence="3"/>
<evidence type="ECO:0000259" key="22">
    <source>
        <dbReference type="PROSITE" id="PS51181"/>
    </source>
</evidence>
<comment type="catalytic activity">
    <reaction evidence="17">
        <text>O-phospho-L-seryl-[protein] + H2O = L-seryl-[protein] + phosphate</text>
        <dbReference type="Rhea" id="RHEA:20629"/>
        <dbReference type="Rhea" id="RHEA-COMP:9863"/>
        <dbReference type="Rhea" id="RHEA-COMP:11604"/>
        <dbReference type="ChEBI" id="CHEBI:15377"/>
        <dbReference type="ChEBI" id="CHEBI:29999"/>
        <dbReference type="ChEBI" id="CHEBI:43474"/>
        <dbReference type="ChEBI" id="CHEBI:83421"/>
        <dbReference type="EC" id="3.1.3.16"/>
    </reaction>
    <physiologicalReaction direction="left-to-right" evidence="17">
        <dbReference type="Rhea" id="RHEA:20630"/>
    </physiologicalReaction>
</comment>
<proteinExistence type="inferred from homology"/>
<comment type="catalytic activity">
    <reaction evidence="13">
        <text>1D-myo-inositol 1,3,4,5-tetrakisphosphate + H2O = 1D-myo-inositol 1,4,5-trisphosphate + phosphate</text>
        <dbReference type="Rhea" id="RHEA:77155"/>
        <dbReference type="ChEBI" id="CHEBI:15377"/>
        <dbReference type="ChEBI" id="CHEBI:43474"/>
        <dbReference type="ChEBI" id="CHEBI:57895"/>
        <dbReference type="ChEBI" id="CHEBI:203600"/>
    </reaction>
    <physiologicalReaction direction="left-to-right" evidence="13">
        <dbReference type="Rhea" id="RHEA:77156"/>
    </physiologicalReaction>
</comment>
<evidence type="ECO:0000256" key="7">
    <source>
        <dbReference type="ARBA" id="ARBA00022801"/>
    </source>
</evidence>
<dbReference type="GO" id="GO:0004725">
    <property type="term" value="F:protein tyrosine phosphatase activity"/>
    <property type="evidence" value="ECO:0007669"/>
    <property type="project" value="UniProtKB-EC"/>
</dbReference>
<dbReference type="RefSeq" id="XP_029228586.1">
    <property type="nucleotide sequence ID" value="XM_029371385.1"/>
</dbReference>
<comment type="catalytic activity">
    <reaction evidence="10">
        <text>1,2-dihexadecanoyl-sn-glycero-3-phospho-(1D-myo-inositol-3,4,5-trisphosphate) + H2O = 1,2-dihexadecanoyl-sn-glycero-3-phospho-(1D-myo-inositol-4,5-bisphosphate) + phosphate</text>
        <dbReference type="Rhea" id="RHEA:43560"/>
        <dbReference type="ChEBI" id="CHEBI:15377"/>
        <dbReference type="ChEBI" id="CHEBI:43474"/>
        <dbReference type="ChEBI" id="CHEBI:83420"/>
        <dbReference type="ChEBI" id="CHEBI:83423"/>
    </reaction>
    <physiologicalReaction direction="left-to-right" evidence="10">
        <dbReference type="Rhea" id="RHEA:43561"/>
    </physiologicalReaction>
</comment>
<comment type="catalytic activity">
    <reaction evidence="15">
        <text>1D-myo-inositol 1,3,4,5,6-pentakisphosphate + H2O = 1D-myo-inositol 1,4,5,6-tetrakisphosphate + phosphate</text>
        <dbReference type="Rhea" id="RHEA:77143"/>
        <dbReference type="ChEBI" id="CHEBI:15377"/>
        <dbReference type="ChEBI" id="CHEBI:43474"/>
        <dbReference type="ChEBI" id="CHEBI:57627"/>
        <dbReference type="ChEBI" id="CHEBI:57733"/>
    </reaction>
    <physiologicalReaction direction="left-to-right" evidence="15">
        <dbReference type="Rhea" id="RHEA:77144"/>
    </physiologicalReaction>
</comment>
<dbReference type="EMBL" id="MKKU01000223">
    <property type="protein sequence ID" value="RNF18733.1"/>
    <property type="molecule type" value="Genomic_DNA"/>
</dbReference>
<evidence type="ECO:0000256" key="1">
    <source>
        <dbReference type="ARBA" id="ARBA00004496"/>
    </source>
</evidence>
<keyword evidence="25" id="KW-1185">Reference proteome</keyword>
<evidence type="ECO:0000256" key="3">
    <source>
        <dbReference type="ARBA" id="ARBA00013015"/>
    </source>
</evidence>
<dbReference type="GO" id="GO:0005829">
    <property type="term" value="C:cytosol"/>
    <property type="evidence" value="ECO:0007669"/>
    <property type="project" value="TreeGrafter"/>
</dbReference>
<dbReference type="PROSITE" id="PS51181">
    <property type="entry name" value="PPASE_TENSIN"/>
    <property type="match status" value="1"/>
</dbReference>
<evidence type="ECO:0000256" key="14">
    <source>
        <dbReference type="ARBA" id="ARBA00043760"/>
    </source>
</evidence>
<dbReference type="PROSITE" id="PS00383">
    <property type="entry name" value="TYR_PHOSPHATASE_1"/>
    <property type="match status" value="1"/>
</dbReference>
<evidence type="ECO:0000256" key="16">
    <source>
        <dbReference type="ARBA" id="ARBA00044309"/>
    </source>
</evidence>
<evidence type="ECO:0000256" key="9">
    <source>
        <dbReference type="ARBA" id="ARBA00023098"/>
    </source>
</evidence>
<dbReference type="Proteomes" id="UP000284403">
    <property type="component" value="Unassembled WGS sequence"/>
</dbReference>
<dbReference type="SUPFAM" id="SSF52799">
    <property type="entry name" value="(Phosphotyrosine protein) phosphatases II"/>
    <property type="match status" value="1"/>
</dbReference>
<dbReference type="SUPFAM" id="SSF49562">
    <property type="entry name" value="C2 domain (Calcium/lipid-binding domain, CaLB)"/>
    <property type="match status" value="1"/>
</dbReference>
<keyword evidence="7 24" id="KW-0378">Hydrolase</keyword>
<comment type="catalytic activity">
    <reaction evidence="18">
        <text>O-phospho-L-threonyl-[protein] + H2O = L-threonyl-[protein] + phosphate</text>
        <dbReference type="Rhea" id="RHEA:47004"/>
        <dbReference type="Rhea" id="RHEA-COMP:11060"/>
        <dbReference type="Rhea" id="RHEA-COMP:11605"/>
        <dbReference type="ChEBI" id="CHEBI:15377"/>
        <dbReference type="ChEBI" id="CHEBI:30013"/>
        <dbReference type="ChEBI" id="CHEBI:43474"/>
        <dbReference type="ChEBI" id="CHEBI:61977"/>
        <dbReference type="EC" id="3.1.3.16"/>
    </reaction>
    <physiologicalReaction direction="left-to-right" evidence="18">
        <dbReference type="Rhea" id="RHEA:47005"/>
    </physiologicalReaction>
</comment>
<keyword evidence="6" id="KW-0963">Cytoplasm</keyword>
<organism evidence="24 25">
    <name type="scientific">Trypanosoma conorhini</name>
    <dbReference type="NCBI Taxonomy" id="83891"/>
    <lineage>
        <taxon>Eukaryota</taxon>
        <taxon>Discoba</taxon>
        <taxon>Euglenozoa</taxon>
        <taxon>Kinetoplastea</taxon>
        <taxon>Metakinetoplastina</taxon>
        <taxon>Trypanosomatida</taxon>
        <taxon>Trypanosomatidae</taxon>
        <taxon>Trypanosoma</taxon>
    </lineage>
</organism>
<dbReference type="InterPro" id="IPR000387">
    <property type="entry name" value="Tyr_Pase_dom"/>
</dbReference>
<dbReference type="SMART" id="SM01326">
    <property type="entry name" value="PTEN_C2"/>
    <property type="match status" value="1"/>
</dbReference>
<dbReference type="InterPro" id="IPR035892">
    <property type="entry name" value="C2_domain_sf"/>
</dbReference>
<evidence type="ECO:0000256" key="20">
    <source>
        <dbReference type="SAM" id="MobiDB-lite"/>
    </source>
</evidence>
<dbReference type="InterPro" id="IPR057023">
    <property type="entry name" value="PTP-SAK"/>
</dbReference>
<evidence type="ECO:0000256" key="11">
    <source>
        <dbReference type="ARBA" id="ARBA00034268"/>
    </source>
</evidence>
<evidence type="ECO:0000256" key="13">
    <source>
        <dbReference type="ARBA" id="ARBA00043734"/>
    </source>
</evidence>
<comment type="subcellular location">
    <subcellularLocation>
        <location evidence="1">Cytoplasm</location>
    </subcellularLocation>
</comment>
<dbReference type="GO" id="GO:0042995">
    <property type="term" value="C:cell projection"/>
    <property type="evidence" value="ECO:0007669"/>
    <property type="project" value="UniProtKB-ARBA"/>
</dbReference>
<comment type="similarity">
    <text evidence="2">Belongs to the PTEN phosphatase protein family.</text>
</comment>
<dbReference type="Pfam" id="PF10409">
    <property type="entry name" value="PTEN_C2"/>
    <property type="match status" value="1"/>
</dbReference>
<evidence type="ECO:0000256" key="15">
    <source>
        <dbReference type="ARBA" id="ARBA00043762"/>
    </source>
</evidence>
<comment type="catalytic activity">
    <reaction evidence="11">
        <text>1,2-dioctanoyl-sn-glycero-3-phospho-(1D-myo-inositol-3,4,5-trisphosphate) + H2O = 1,2-dioctanoyl-sn-glycero-3-phospho-(1D-myo-inositol-4,5-bisphosphate) + phosphate</text>
        <dbReference type="Rhea" id="RHEA:43552"/>
        <dbReference type="ChEBI" id="CHEBI:15377"/>
        <dbReference type="ChEBI" id="CHEBI:43474"/>
        <dbReference type="ChEBI" id="CHEBI:83416"/>
        <dbReference type="ChEBI" id="CHEBI:83419"/>
    </reaction>
    <physiologicalReaction direction="left-to-right" evidence="11">
        <dbReference type="Rhea" id="RHEA:43553"/>
    </physiologicalReaction>
</comment>
<feature type="region of interest" description="Disordered" evidence="20">
    <location>
        <begin position="1"/>
        <end position="41"/>
    </location>
</feature>
<dbReference type="CDD" id="cd14509">
    <property type="entry name" value="PTP_PTEN"/>
    <property type="match status" value="1"/>
</dbReference>
<name>A0A3R7L0K7_9TRYP</name>
<evidence type="ECO:0000256" key="6">
    <source>
        <dbReference type="ARBA" id="ARBA00022490"/>
    </source>
</evidence>
<sequence>MGPSNTNAEGSAERESYDAPRRLSALGLRGDTSTRLRKKETRGEVGIVRAGGAPSVPQRSGVALPQVSLSDLDELVGEEYSEAALPEDVDATKGQEATRSRTGVAQNVLSTTVRRMARTREMTEELRLAKRQLMSLMGAKSRTTAPSPEEVDDASASAAMPLGVNGDGDELSGCINENEDFLLLHVAEEEDLVSRRTVVSNSFALLLSQNPALAMMRSRVSQLKRRYKKDGFDLDLTYITSRVIAMGFPAWGAEKYYRNPIDQVEGFLEGKHGGHYRIYNLCSERPEYDSPKRFQGKYRRFPFEDHHVPCPISLVLDFVRDATSFLEKDAKNVVVVHCKAGKGRTGVMVSCLLRSLDPVRIPDAKEALSVFGKARTFDGLGVTIPSQRRYVHYYDRIVQEFGGNLPPFRLRKLYQITIDSNIKSSGQVEVYFTVEEDGALKIDSRKVFPGRPKKDPKGFLFFFEEEPTLGGDLRFTFYQRRRLGNEELFHFWLNTSLCSNYERLSLTDRQLDGRPSKVKSEEHFLPGPGGKCAFCGLTLRPWRRP</sequence>
<gene>
    <name evidence="24" type="ORF">Tco025E_04475</name>
</gene>